<accession>A0ACB8UZB0</accession>
<protein>
    <submittedName>
        <fullName evidence="1">Uncharacterized protein</fullName>
    </submittedName>
</protein>
<gene>
    <name evidence="1" type="ORF">LOY88_002340</name>
</gene>
<dbReference type="EMBL" id="JALBCA010000027">
    <property type="protein sequence ID" value="KAI2388967.1"/>
    <property type="molecule type" value="Genomic_DNA"/>
</dbReference>
<proteinExistence type="predicted"/>
<organism evidence="1">
    <name type="scientific">Ophidiomyces ophidiicola</name>
    <dbReference type="NCBI Taxonomy" id="1387563"/>
    <lineage>
        <taxon>Eukaryota</taxon>
        <taxon>Fungi</taxon>
        <taxon>Dikarya</taxon>
        <taxon>Ascomycota</taxon>
        <taxon>Pezizomycotina</taxon>
        <taxon>Eurotiomycetes</taxon>
        <taxon>Eurotiomycetidae</taxon>
        <taxon>Onygenales</taxon>
        <taxon>Onygenaceae</taxon>
        <taxon>Ophidiomyces</taxon>
    </lineage>
</organism>
<sequence>MTGFRAFELTAADYCFPMFYAGCTISFRLKSPDLGVSILAEAVKQVTDRLPFLTGVVGPSKKRPEIMEVRSETTNGLEKLYPPLCAVQRFPHLRLPRSDLSSKEENGSYDRDTSHIMVPLQIAALSADHPVIRFQINVLADGIILSLFANHMVIDGTGIGTLIELLAANSGSCQENSQLQSLSMNSNSDAREVLSTISQEKANHQALNPSTTHTIRSNDIHNSSLVDYNFHISIDKIKLLHQQALQTSMGVSQDDVVTAALWVCLSEIRSRPGENGMHMCSLQRLINARHRLRPTLPAHYVGNCFVLFNESAGTKELQTKNMEESRKIIAAACRLRKGLNQVDDRYVRKYFAQFSQPNDWASTTIHQSDVTVSSLRRLRVYQNFGPALGDVIDWELLPYACPEGVCTIRPARGANDPWEVNVSLNRTEMDMLRKNSVFSWLVEYESPFKIFESNV</sequence>
<evidence type="ECO:0000313" key="1">
    <source>
        <dbReference type="EMBL" id="KAI2388967.1"/>
    </source>
</evidence>
<name>A0ACB8UZB0_9EURO</name>
<reference evidence="1" key="1">
    <citation type="journal article" date="2022" name="bioRxiv">
        <title>Population genetic analysis of Ophidiomyces ophidiicola, the causative agent of snake fungal disease, indicates recent introductions to the USA.</title>
        <authorList>
            <person name="Ladner J.T."/>
            <person name="Palmer J.M."/>
            <person name="Ettinger C.L."/>
            <person name="Stajich J.E."/>
            <person name="Farrell T.M."/>
            <person name="Glorioso B.M."/>
            <person name="Lawson B."/>
            <person name="Price S.J."/>
            <person name="Stengle A.G."/>
            <person name="Grear D.A."/>
            <person name="Lorch J.M."/>
        </authorList>
    </citation>
    <scope>NUCLEOTIDE SEQUENCE</scope>
    <source>
        <strain evidence="1">NWHC 24266-5</strain>
    </source>
</reference>
<comment type="caution">
    <text evidence="1">The sequence shown here is derived from an EMBL/GenBank/DDBJ whole genome shotgun (WGS) entry which is preliminary data.</text>
</comment>